<keyword evidence="12" id="KW-1185">Reference proteome</keyword>
<sequence>MIFIINKFVIFIAYIPSGSMNPTLIEGDNLIISKIYTKINRGDIIVFNHESNENMLIKRVIGLPGDFIEIKKGKVYINNSLLEENYVKFPEDTNNIFKVPKDNYLFLGDNRKDSFDSRKWTYPYVCKKDIVGKAIFRFYPFNKIGFLK</sequence>
<feature type="active site" evidence="7">
    <location>
        <position position="19"/>
    </location>
</feature>
<organism evidence="11 12">
    <name type="scientific">Clostridium tarantellae</name>
    <dbReference type="NCBI Taxonomy" id="39493"/>
    <lineage>
        <taxon>Bacteria</taxon>
        <taxon>Bacillati</taxon>
        <taxon>Bacillota</taxon>
        <taxon>Clostridia</taxon>
        <taxon>Eubacteriales</taxon>
        <taxon>Clostridiaceae</taxon>
        <taxon>Clostridium</taxon>
    </lineage>
</organism>
<protein>
    <recommendedName>
        <fullName evidence="4 8">Signal peptidase I</fullName>
        <ecNumber evidence="4 8">3.4.21.89</ecNumber>
    </recommendedName>
</protein>
<dbReference type="EMBL" id="WHJC01000206">
    <property type="protein sequence ID" value="MPQ44390.1"/>
    <property type="molecule type" value="Genomic_DNA"/>
</dbReference>
<gene>
    <name evidence="11" type="primary">lepB</name>
    <name evidence="11" type="ORF">GBZ86_11545</name>
</gene>
<dbReference type="InterPro" id="IPR036286">
    <property type="entry name" value="LexA/Signal_pep-like_sf"/>
</dbReference>
<dbReference type="OrthoDB" id="9802919at2"/>
<evidence type="ECO:0000313" key="11">
    <source>
        <dbReference type="EMBL" id="MPQ44390.1"/>
    </source>
</evidence>
<dbReference type="PANTHER" id="PTHR43390">
    <property type="entry name" value="SIGNAL PEPTIDASE I"/>
    <property type="match status" value="1"/>
</dbReference>
<dbReference type="NCBIfam" id="TIGR02227">
    <property type="entry name" value="sigpep_I_bact"/>
    <property type="match status" value="1"/>
</dbReference>
<evidence type="ECO:0000313" key="12">
    <source>
        <dbReference type="Proteomes" id="UP000430345"/>
    </source>
</evidence>
<dbReference type="PROSITE" id="PS00761">
    <property type="entry name" value="SPASE_I_3"/>
    <property type="match status" value="1"/>
</dbReference>
<evidence type="ECO:0000256" key="5">
    <source>
        <dbReference type="ARBA" id="ARBA00022670"/>
    </source>
</evidence>
<accession>A0A6I1MN49</accession>
<dbReference type="GO" id="GO:0009003">
    <property type="term" value="F:signal peptidase activity"/>
    <property type="evidence" value="ECO:0007669"/>
    <property type="project" value="UniProtKB-EC"/>
</dbReference>
<name>A0A6I1MN49_9CLOT</name>
<reference evidence="11 12" key="1">
    <citation type="submission" date="2019-10" db="EMBL/GenBank/DDBJ databases">
        <title>The Genome Sequence of Clostridium tarantellae Isolated from Fish Brain.</title>
        <authorList>
            <person name="Bano L."/>
            <person name="Kiel M."/>
            <person name="Sales G."/>
            <person name="Doxey A.C."/>
            <person name="Mansfield M.J."/>
            <person name="Schiavone M."/>
            <person name="Rossetto O."/>
            <person name="Pirazzini M."/>
            <person name="Dobrindt U."/>
            <person name="Montecucco C."/>
        </authorList>
    </citation>
    <scope>NUCLEOTIDE SEQUENCE [LARGE SCALE GENOMIC DNA]</scope>
    <source>
        <strain evidence="11 12">DSM 3997</strain>
    </source>
</reference>
<dbReference type="InterPro" id="IPR000223">
    <property type="entry name" value="Pept_S26A_signal_pept_1"/>
</dbReference>
<evidence type="ECO:0000256" key="3">
    <source>
        <dbReference type="ARBA" id="ARBA00009370"/>
    </source>
</evidence>
<dbReference type="AlphaFoldDB" id="A0A6I1MN49"/>
<dbReference type="GO" id="GO:0005886">
    <property type="term" value="C:plasma membrane"/>
    <property type="evidence" value="ECO:0007669"/>
    <property type="project" value="UniProtKB-SubCell"/>
</dbReference>
<dbReference type="PROSITE" id="PS00501">
    <property type="entry name" value="SPASE_I_1"/>
    <property type="match status" value="1"/>
</dbReference>
<dbReference type="Gene3D" id="2.10.109.10">
    <property type="entry name" value="Umud Fragment, subunit A"/>
    <property type="match status" value="1"/>
</dbReference>
<comment type="similarity">
    <text evidence="3 9">Belongs to the peptidase S26 family.</text>
</comment>
<keyword evidence="6 8" id="KW-0378">Hydrolase</keyword>
<dbReference type="InterPro" id="IPR019756">
    <property type="entry name" value="Pept_S26A_signal_pept_1_Ser-AS"/>
</dbReference>
<keyword evidence="5 8" id="KW-0645">Protease</keyword>
<evidence type="ECO:0000256" key="4">
    <source>
        <dbReference type="ARBA" id="ARBA00013208"/>
    </source>
</evidence>
<evidence type="ECO:0000256" key="1">
    <source>
        <dbReference type="ARBA" id="ARBA00000677"/>
    </source>
</evidence>
<dbReference type="Pfam" id="PF10502">
    <property type="entry name" value="Peptidase_S26"/>
    <property type="match status" value="1"/>
</dbReference>
<evidence type="ECO:0000256" key="8">
    <source>
        <dbReference type="RuleBase" id="RU003993"/>
    </source>
</evidence>
<dbReference type="CDD" id="cd06530">
    <property type="entry name" value="S26_SPase_I"/>
    <property type="match status" value="1"/>
</dbReference>
<dbReference type="PANTHER" id="PTHR43390:SF1">
    <property type="entry name" value="CHLOROPLAST PROCESSING PEPTIDASE"/>
    <property type="match status" value="1"/>
</dbReference>
<evidence type="ECO:0000256" key="2">
    <source>
        <dbReference type="ARBA" id="ARBA00004401"/>
    </source>
</evidence>
<comment type="catalytic activity">
    <reaction evidence="1 8">
        <text>Cleavage of hydrophobic, N-terminal signal or leader sequences from secreted and periplasmic proteins.</text>
        <dbReference type="EC" id="3.4.21.89"/>
    </reaction>
</comment>
<evidence type="ECO:0000256" key="6">
    <source>
        <dbReference type="ARBA" id="ARBA00022801"/>
    </source>
</evidence>
<dbReference type="EC" id="3.4.21.89" evidence="4 8"/>
<dbReference type="InterPro" id="IPR019758">
    <property type="entry name" value="Pept_S26A_signal_pept_1_CS"/>
</dbReference>
<dbReference type="GO" id="GO:0004252">
    <property type="term" value="F:serine-type endopeptidase activity"/>
    <property type="evidence" value="ECO:0007669"/>
    <property type="project" value="InterPro"/>
</dbReference>
<evidence type="ECO:0000256" key="7">
    <source>
        <dbReference type="PIRSR" id="PIRSR600223-1"/>
    </source>
</evidence>
<proteinExistence type="inferred from homology"/>
<dbReference type="InterPro" id="IPR019533">
    <property type="entry name" value="Peptidase_S26"/>
</dbReference>
<dbReference type="Proteomes" id="UP000430345">
    <property type="component" value="Unassembled WGS sequence"/>
</dbReference>
<dbReference type="PROSITE" id="PS00760">
    <property type="entry name" value="SPASE_I_2"/>
    <property type="match status" value="1"/>
</dbReference>
<feature type="domain" description="Peptidase S26" evidence="10">
    <location>
        <begin position="2"/>
        <end position="139"/>
    </location>
</feature>
<feature type="active site" evidence="7">
    <location>
        <position position="58"/>
    </location>
</feature>
<dbReference type="PRINTS" id="PR00727">
    <property type="entry name" value="LEADERPTASE"/>
</dbReference>
<evidence type="ECO:0000256" key="9">
    <source>
        <dbReference type="RuleBase" id="RU362042"/>
    </source>
</evidence>
<dbReference type="SUPFAM" id="SSF51306">
    <property type="entry name" value="LexA/Signal peptidase"/>
    <property type="match status" value="1"/>
</dbReference>
<dbReference type="GO" id="GO:0006465">
    <property type="term" value="P:signal peptide processing"/>
    <property type="evidence" value="ECO:0007669"/>
    <property type="project" value="InterPro"/>
</dbReference>
<dbReference type="InterPro" id="IPR019757">
    <property type="entry name" value="Pept_S26A_signal_pept_1_Lys-AS"/>
</dbReference>
<comment type="caution">
    <text evidence="11">The sequence shown here is derived from an EMBL/GenBank/DDBJ whole genome shotgun (WGS) entry which is preliminary data.</text>
</comment>
<evidence type="ECO:0000259" key="10">
    <source>
        <dbReference type="Pfam" id="PF10502"/>
    </source>
</evidence>
<comment type="subcellular location">
    <subcellularLocation>
        <location evidence="2">Cell membrane</location>
        <topology evidence="2">Single-pass type II membrane protein</topology>
    </subcellularLocation>
    <subcellularLocation>
        <location evidence="9">Membrane</location>
        <topology evidence="9">Single-pass type II membrane protein</topology>
    </subcellularLocation>
</comment>